<evidence type="ECO:0000313" key="1">
    <source>
        <dbReference type="EMBL" id="KAH7920413.1"/>
    </source>
</evidence>
<dbReference type="Proteomes" id="UP000790709">
    <property type="component" value="Unassembled WGS sequence"/>
</dbReference>
<reference evidence="1" key="1">
    <citation type="journal article" date="2021" name="New Phytol.">
        <title>Evolutionary innovations through gain and loss of genes in the ectomycorrhizal Boletales.</title>
        <authorList>
            <person name="Wu G."/>
            <person name="Miyauchi S."/>
            <person name="Morin E."/>
            <person name="Kuo A."/>
            <person name="Drula E."/>
            <person name="Varga T."/>
            <person name="Kohler A."/>
            <person name="Feng B."/>
            <person name="Cao Y."/>
            <person name="Lipzen A."/>
            <person name="Daum C."/>
            <person name="Hundley H."/>
            <person name="Pangilinan J."/>
            <person name="Johnson J."/>
            <person name="Barry K."/>
            <person name="LaButti K."/>
            <person name="Ng V."/>
            <person name="Ahrendt S."/>
            <person name="Min B."/>
            <person name="Choi I.G."/>
            <person name="Park H."/>
            <person name="Plett J.M."/>
            <person name="Magnuson J."/>
            <person name="Spatafora J.W."/>
            <person name="Nagy L.G."/>
            <person name="Henrissat B."/>
            <person name="Grigoriev I.V."/>
            <person name="Yang Z.L."/>
            <person name="Xu J."/>
            <person name="Martin F.M."/>
        </authorList>
    </citation>
    <scope>NUCLEOTIDE SEQUENCE</scope>
    <source>
        <strain evidence="1">KUC20120723A-06</strain>
    </source>
</reference>
<comment type="caution">
    <text evidence="1">The sequence shown here is derived from an EMBL/GenBank/DDBJ whole genome shotgun (WGS) entry which is preliminary data.</text>
</comment>
<protein>
    <submittedName>
        <fullName evidence="1">Uncharacterized protein</fullName>
    </submittedName>
</protein>
<keyword evidence="2" id="KW-1185">Reference proteome</keyword>
<gene>
    <name evidence="1" type="ORF">BV22DRAFT_806171</name>
</gene>
<evidence type="ECO:0000313" key="2">
    <source>
        <dbReference type="Proteomes" id="UP000790709"/>
    </source>
</evidence>
<organism evidence="1 2">
    <name type="scientific">Leucogyrophana mollusca</name>
    <dbReference type="NCBI Taxonomy" id="85980"/>
    <lineage>
        <taxon>Eukaryota</taxon>
        <taxon>Fungi</taxon>
        <taxon>Dikarya</taxon>
        <taxon>Basidiomycota</taxon>
        <taxon>Agaricomycotina</taxon>
        <taxon>Agaricomycetes</taxon>
        <taxon>Agaricomycetidae</taxon>
        <taxon>Boletales</taxon>
        <taxon>Boletales incertae sedis</taxon>
        <taxon>Leucogyrophana</taxon>
    </lineage>
</organism>
<accession>A0ACB8B6C3</accession>
<sequence>MSETPAHVILWGVPKPPDAPSPSGFCQKLETFLRFSSMSYELRDTFPSNAPKGKVPYADIQCDGKSVTIPDSHFIISHLIEKGIADDPDDLAGLSASQRAESRAWQAYIEEVYLAVVYERWYPDANYAVTSSEIFAGAPWLIRPLISWWMRRRVVNGLWAAGVGRHSVEEVNFLEKEAFAALEARLSSPHSHPYFHGDKPSRIDLTIYGFLANILGTKGNPYISAMVLKSPALIAFVQRLTTTLFPEYKQLLGELEKAQMGVVEGA</sequence>
<proteinExistence type="predicted"/>
<name>A0ACB8B6C3_9AGAM</name>
<dbReference type="EMBL" id="MU266582">
    <property type="protein sequence ID" value="KAH7920413.1"/>
    <property type="molecule type" value="Genomic_DNA"/>
</dbReference>